<reference evidence="1 2" key="1">
    <citation type="journal article" date="2014" name="ISME J.">
        <title>Ecophysiology of Thioploca ingrica as revealed by the complete genome sequence supplemented with proteomic evidence.</title>
        <authorList>
            <person name="Kojima H."/>
            <person name="Ogura Y."/>
            <person name="Yamamoto N."/>
            <person name="Togashi T."/>
            <person name="Mori H."/>
            <person name="Watanabe T."/>
            <person name="Nemoto F."/>
            <person name="Kurokawa K."/>
            <person name="Hayashi T."/>
            <person name="Fukui M."/>
        </authorList>
    </citation>
    <scope>NUCLEOTIDE SEQUENCE [LARGE SCALE GENOMIC DNA]</scope>
</reference>
<evidence type="ECO:0000313" key="1">
    <source>
        <dbReference type="EMBL" id="BAP57802.1"/>
    </source>
</evidence>
<dbReference type="EMBL" id="AP014633">
    <property type="protein sequence ID" value="BAP57802.1"/>
    <property type="molecule type" value="Genomic_DNA"/>
</dbReference>
<organism evidence="1 2">
    <name type="scientific">Thioploca ingrica</name>
    <dbReference type="NCBI Taxonomy" id="40754"/>
    <lineage>
        <taxon>Bacteria</taxon>
        <taxon>Pseudomonadati</taxon>
        <taxon>Pseudomonadota</taxon>
        <taxon>Gammaproteobacteria</taxon>
        <taxon>Thiotrichales</taxon>
        <taxon>Thiotrichaceae</taxon>
        <taxon>Thioploca</taxon>
    </lineage>
</organism>
<dbReference type="AlphaFoldDB" id="A0A090ANT0"/>
<name>A0A090ANT0_9GAMM</name>
<dbReference type="KEGG" id="tig:THII_3505"/>
<keyword evidence="2" id="KW-1185">Reference proteome</keyword>
<protein>
    <submittedName>
        <fullName evidence="1">Uncharacterized protein</fullName>
    </submittedName>
</protein>
<dbReference type="SUPFAM" id="SSF48452">
    <property type="entry name" value="TPR-like"/>
    <property type="match status" value="1"/>
</dbReference>
<dbReference type="Proteomes" id="UP000031623">
    <property type="component" value="Chromosome"/>
</dbReference>
<accession>A0A090ANT0</accession>
<dbReference type="Gene3D" id="1.25.40.10">
    <property type="entry name" value="Tetratricopeptide repeat domain"/>
    <property type="match status" value="1"/>
</dbReference>
<proteinExistence type="predicted"/>
<dbReference type="HOGENOM" id="CLU_2235338_0_0_6"/>
<sequence length="105" mass="12539">MLLYQSGVSSNTVLDRKRAELLEQIAIILDNKHQFSEALINYNRVLTLFNRPHLLKDRSLNHTKIRLLRRTAALLLHLGDHKRARQRYQFIYEQTGKWYNLPKLK</sequence>
<gene>
    <name evidence="1" type="ORF">THII_3505</name>
</gene>
<dbReference type="STRING" id="40754.THII_3505"/>
<evidence type="ECO:0000313" key="2">
    <source>
        <dbReference type="Proteomes" id="UP000031623"/>
    </source>
</evidence>
<dbReference type="InterPro" id="IPR011990">
    <property type="entry name" value="TPR-like_helical_dom_sf"/>
</dbReference>